<evidence type="ECO:0008006" key="4">
    <source>
        <dbReference type="Google" id="ProtNLM"/>
    </source>
</evidence>
<feature type="chain" id="PRO_5007871722" description="Secreted protein" evidence="1">
    <location>
        <begin position="24"/>
        <end position="79"/>
    </location>
</feature>
<keyword evidence="1" id="KW-0732">Signal</keyword>
<feature type="signal peptide" evidence="1">
    <location>
        <begin position="1"/>
        <end position="23"/>
    </location>
</feature>
<dbReference type="EMBL" id="KV417627">
    <property type="protein sequence ID" value="KZP13800.1"/>
    <property type="molecule type" value="Genomic_DNA"/>
</dbReference>
<gene>
    <name evidence="2" type="ORF">FIBSPDRAFT_122779</name>
</gene>
<evidence type="ECO:0000313" key="2">
    <source>
        <dbReference type="EMBL" id="KZP13800.1"/>
    </source>
</evidence>
<accession>A0A166CM14</accession>
<keyword evidence="3" id="KW-1185">Reference proteome</keyword>
<sequence length="79" mass="8844">MYFKTCTFRVIATLTVLLESQMAIYTSTIHCKLPRSYGAGPLSPRLNCRVKALNLNSTVHVMIKELFEGAETAHLKVSK</sequence>
<reference evidence="2 3" key="1">
    <citation type="journal article" date="2016" name="Mol. Biol. Evol.">
        <title>Comparative Genomics of Early-Diverging Mushroom-Forming Fungi Provides Insights into the Origins of Lignocellulose Decay Capabilities.</title>
        <authorList>
            <person name="Nagy L.G."/>
            <person name="Riley R."/>
            <person name="Tritt A."/>
            <person name="Adam C."/>
            <person name="Daum C."/>
            <person name="Floudas D."/>
            <person name="Sun H."/>
            <person name="Yadav J.S."/>
            <person name="Pangilinan J."/>
            <person name="Larsson K.H."/>
            <person name="Matsuura K."/>
            <person name="Barry K."/>
            <person name="Labutti K."/>
            <person name="Kuo R."/>
            <person name="Ohm R.A."/>
            <person name="Bhattacharya S.S."/>
            <person name="Shirouzu T."/>
            <person name="Yoshinaga Y."/>
            <person name="Martin F.M."/>
            <person name="Grigoriev I.V."/>
            <person name="Hibbett D.S."/>
        </authorList>
    </citation>
    <scope>NUCLEOTIDE SEQUENCE [LARGE SCALE GENOMIC DNA]</scope>
    <source>
        <strain evidence="2 3">CBS 109695</strain>
    </source>
</reference>
<name>A0A166CM14_9AGAM</name>
<dbReference type="AlphaFoldDB" id="A0A166CM14"/>
<evidence type="ECO:0000313" key="3">
    <source>
        <dbReference type="Proteomes" id="UP000076532"/>
    </source>
</evidence>
<protein>
    <recommendedName>
        <fullName evidence="4">Secreted protein</fullName>
    </recommendedName>
</protein>
<dbReference type="Proteomes" id="UP000076532">
    <property type="component" value="Unassembled WGS sequence"/>
</dbReference>
<proteinExistence type="predicted"/>
<organism evidence="2 3">
    <name type="scientific">Athelia psychrophila</name>
    <dbReference type="NCBI Taxonomy" id="1759441"/>
    <lineage>
        <taxon>Eukaryota</taxon>
        <taxon>Fungi</taxon>
        <taxon>Dikarya</taxon>
        <taxon>Basidiomycota</taxon>
        <taxon>Agaricomycotina</taxon>
        <taxon>Agaricomycetes</taxon>
        <taxon>Agaricomycetidae</taxon>
        <taxon>Atheliales</taxon>
        <taxon>Atheliaceae</taxon>
        <taxon>Athelia</taxon>
    </lineage>
</organism>
<evidence type="ECO:0000256" key="1">
    <source>
        <dbReference type="SAM" id="SignalP"/>
    </source>
</evidence>